<protein>
    <submittedName>
        <fullName evidence="1">Uncharacterized protein</fullName>
    </submittedName>
</protein>
<gene>
    <name evidence="1" type="ORF">COT95_01480</name>
</gene>
<name>A0A2H0V7A0_9BACT</name>
<dbReference type="Proteomes" id="UP000228614">
    <property type="component" value="Unassembled WGS sequence"/>
</dbReference>
<dbReference type="AlphaFoldDB" id="A0A2H0V7A0"/>
<evidence type="ECO:0000313" key="1">
    <source>
        <dbReference type="EMBL" id="PIR94932.1"/>
    </source>
</evidence>
<evidence type="ECO:0000313" key="2">
    <source>
        <dbReference type="Proteomes" id="UP000228614"/>
    </source>
</evidence>
<comment type="caution">
    <text evidence="1">The sequence shown here is derived from an EMBL/GenBank/DDBJ whole genome shotgun (WGS) entry which is preliminary data.</text>
</comment>
<proteinExistence type="predicted"/>
<organism evidence="1 2">
    <name type="scientific">Candidatus Falkowbacteria bacterium CG10_big_fil_rev_8_21_14_0_10_37_6</name>
    <dbReference type="NCBI Taxonomy" id="1974563"/>
    <lineage>
        <taxon>Bacteria</taxon>
        <taxon>Candidatus Falkowiibacteriota</taxon>
    </lineage>
</organism>
<accession>A0A2H0V7A0</accession>
<sequence length="106" mass="12136">MTLTLEQFNKLASKQDVSFLKEDVLKLDKKVDKVIIDQLEMKDDIQEIKDTMATKDDVNKILEAVDKVMKTHEDVLIEQASNISAHDRFETRLTNIEGHLNLKPAA</sequence>
<dbReference type="EMBL" id="PFAN01000076">
    <property type="protein sequence ID" value="PIR94932.1"/>
    <property type="molecule type" value="Genomic_DNA"/>
</dbReference>
<reference evidence="2" key="1">
    <citation type="submission" date="2017-09" db="EMBL/GenBank/DDBJ databases">
        <title>Depth-based differentiation of microbial function through sediment-hosted aquifers and enrichment of novel symbionts in the deep terrestrial subsurface.</title>
        <authorList>
            <person name="Probst A.J."/>
            <person name="Ladd B."/>
            <person name="Jarett J.K."/>
            <person name="Geller-Mcgrath D.E."/>
            <person name="Sieber C.M.K."/>
            <person name="Emerson J.B."/>
            <person name="Anantharaman K."/>
            <person name="Thomas B.C."/>
            <person name="Malmstrom R."/>
            <person name="Stieglmeier M."/>
            <person name="Klingl A."/>
            <person name="Woyke T."/>
            <person name="Ryan C.M."/>
            <person name="Banfield J.F."/>
        </authorList>
    </citation>
    <scope>NUCLEOTIDE SEQUENCE [LARGE SCALE GENOMIC DNA]</scope>
</reference>